<dbReference type="SUPFAM" id="SSF51905">
    <property type="entry name" value="FAD/NAD(P)-binding domain"/>
    <property type="match status" value="1"/>
</dbReference>
<evidence type="ECO:0000256" key="2">
    <source>
        <dbReference type="ARBA" id="ARBA00023002"/>
    </source>
</evidence>
<dbReference type="Proteomes" id="UP001465668">
    <property type="component" value="Unassembled WGS sequence"/>
</dbReference>
<reference evidence="4 5" key="1">
    <citation type="submission" date="2024-02" db="EMBL/GenBank/DDBJ databases">
        <title>First draft genome assembly of two strains of Seiridium cardinale.</title>
        <authorList>
            <person name="Emiliani G."/>
            <person name="Scali E."/>
        </authorList>
    </citation>
    <scope>NUCLEOTIDE SEQUENCE [LARGE SCALE GENOMIC DNA]</scope>
    <source>
        <strain evidence="4 5">BM-138-000479</strain>
    </source>
</reference>
<dbReference type="PANTHER" id="PTHR43747">
    <property type="entry name" value="FAD-BINDING PROTEIN"/>
    <property type="match status" value="1"/>
</dbReference>
<organism evidence="4 5">
    <name type="scientific">Seiridium cardinale</name>
    <dbReference type="NCBI Taxonomy" id="138064"/>
    <lineage>
        <taxon>Eukaryota</taxon>
        <taxon>Fungi</taxon>
        <taxon>Dikarya</taxon>
        <taxon>Ascomycota</taxon>
        <taxon>Pezizomycotina</taxon>
        <taxon>Sordariomycetes</taxon>
        <taxon>Xylariomycetidae</taxon>
        <taxon>Amphisphaeriales</taxon>
        <taxon>Sporocadaceae</taxon>
        <taxon>Seiridium</taxon>
    </lineage>
</organism>
<evidence type="ECO:0000313" key="4">
    <source>
        <dbReference type="EMBL" id="KAK9772980.1"/>
    </source>
</evidence>
<dbReference type="InterPro" id="IPR050816">
    <property type="entry name" value="Flavin-dep_Halogenase_NPB"/>
</dbReference>
<proteinExistence type="inferred from homology"/>
<evidence type="ECO:0000256" key="3">
    <source>
        <dbReference type="ARBA" id="ARBA00023033"/>
    </source>
</evidence>
<keyword evidence="5" id="KW-1185">Reference proteome</keyword>
<protein>
    <submittedName>
        <fullName evidence="4">Tryptophan 2-halogenase</fullName>
    </submittedName>
</protein>
<name>A0ABR2XGL6_9PEZI</name>
<comment type="caution">
    <text evidence="4">The sequence shown here is derived from an EMBL/GenBank/DDBJ whole genome shotgun (WGS) entry which is preliminary data.</text>
</comment>
<evidence type="ECO:0000313" key="5">
    <source>
        <dbReference type="Proteomes" id="UP001465668"/>
    </source>
</evidence>
<keyword evidence="2" id="KW-0560">Oxidoreductase</keyword>
<dbReference type="InterPro" id="IPR036188">
    <property type="entry name" value="FAD/NAD-bd_sf"/>
</dbReference>
<dbReference type="PANTHER" id="PTHR43747:SF5">
    <property type="entry name" value="FAD-BINDING DOMAIN-CONTAINING PROTEIN"/>
    <property type="match status" value="1"/>
</dbReference>
<gene>
    <name evidence="4" type="ORF">SCAR479_10310</name>
</gene>
<comment type="similarity">
    <text evidence="1">Belongs to the flavin-dependent halogenase family.</text>
</comment>
<dbReference type="Pfam" id="PF04820">
    <property type="entry name" value="Trp_halogenase"/>
    <property type="match status" value="2"/>
</dbReference>
<keyword evidence="3" id="KW-0503">Monooxygenase</keyword>
<evidence type="ECO:0000256" key="1">
    <source>
        <dbReference type="ARBA" id="ARBA00005706"/>
    </source>
</evidence>
<dbReference type="InterPro" id="IPR006905">
    <property type="entry name" value="Flavin_halogenase"/>
</dbReference>
<dbReference type="Gene3D" id="3.50.50.60">
    <property type="entry name" value="FAD/NAD(P)-binding domain"/>
    <property type="match status" value="1"/>
</dbReference>
<accession>A0ABR2XGL6</accession>
<dbReference type="EMBL" id="JARVKM010000055">
    <property type="protein sequence ID" value="KAK9772980.1"/>
    <property type="molecule type" value="Genomic_DNA"/>
</dbReference>
<sequence length="512" mass="56163">MAIPEKTTVLVVGGGPGGAYAACVLAREGIDTVVLEMDHMPRYHIGESMLPSFAHYLKFVDLYDEFNKHGFRRKNGAAFKMNPKNREGYTDFLATGGPNNHSWNVVRSEADEILFRHAAKCGAQTFEGIKVTGVEFSTANGTADDDSFGVGRPVAASWSKKEDGTSGTIKFDYIVDASGRVGLLSTKYLKNRTYNMALKNVANWAYYKGAGLYGEGTKRADAPFFEALHDESGWAWFIPLHDDTHSIGIVMNQDKATKKKSASASTEEYFEQALDQVPMLKGLMGSATRITEIKSASDYSYHSSTYAFPHARIVGDAGCFIDPFFSSGVHLAVTGGLAAAATIAASIRGDIDERTGARWHSNKIREGYARFCLLVLAAYKQMQNQEEPVLADWDEDNFDKAFSFFGPIIQGTADATSKLTQTEFSKTIDFVIKAFNPAQQTHFVDANQEVVGETASQPLTTDIPPEQLETLQQIRIHHGKHTLSMESFTTDIIDGLVPRLETGKLTLVPVQG</sequence>